<dbReference type="EMBL" id="FNCH01000007">
    <property type="protein sequence ID" value="SDG51874.1"/>
    <property type="molecule type" value="Genomic_DNA"/>
</dbReference>
<protein>
    <submittedName>
        <fullName evidence="2">Uncharacterized iron-regulated membrane protein</fullName>
    </submittedName>
</protein>
<organism evidence="2 3">
    <name type="scientific">Pedobacter terrae</name>
    <dbReference type="NCBI Taxonomy" id="405671"/>
    <lineage>
        <taxon>Bacteria</taxon>
        <taxon>Pseudomonadati</taxon>
        <taxon>Bacteroidota</taxon>
        <taxon>Sphingobacteriia</taxon>
        <taxon>Sphingobacteriales</taxon>
        <taxon>Sphingobacteriaceae</taxon>
        <taxon>Pedobacter</taxon>
    </lineage>
</organism>
<keyword evidence="3" id="KW-1185">Reference proteome</keyword>
<feature type="transmembrane region" description="Helical" evidence="1">
    <location>
        <begin position="201"/>
        <end position="220"/>
    </location>
</feature>
<dbReference type="Proteomes" id="UP000199643">
    <property type="component" value="Unassembled WGS sequence"/>
</dbReference>
<feature type="transmembrane region" description="Helical" evidence="1">
    <location>
        <begin position="152"/>
        <end position="172"/>
    </location>
</feature>
<sequence length="371" mass="42706">MKRKNSFTKWAFNLHGWLGLMAGLFFLFYGITGSMLMFRGELDRYFNPELHHLTPHGKVLGADVIYRDLVRSHPNLKKIVLHDFPVNAFDSYEFMLFRNQQQITENYLYYISVNPYSGKILKEGSYADLQPSFFRWLYALHYSLQLGMPGKLFSAVIGLVMLLSLITGIIIYRKHFWDALRFKAGLNFKNSRTAISSLHRIIGVWAMLFTALLFFSGFWLNREHFSPETWKINPSVDNILVKVNIDSLVAASRKLVKGFEPIAVNIPTTPGIPVLVRGHMPSSGSLLYRGKASGFTFDQNTGRLMKTNIIEKQPFAARFDVWMYQLHIGAFGGVVLKLFYVLLGLLPGFLSITGALLWFKRRKKFKKQYDF</sequence>
<keyword evidence="1" id="KW-0812">Transmembrane</keyword>
<evidence type="ECO:0000313" key="3">
    <source>
        <dbReference type="Proteomes" id="UP000199643"/>
    </source>
</evidence>
<dbReference type="AlphaFoldDB" id="A0A1G7UWN3"/>
<reference evidence="3" key="1">
    <citation type="submission" date="2016-10" db="EMBL/GenBank/DDBJ databases">
        <authorList>
            <person name="Varghese N."/>
            <person name="Submissions S."/>
        </authorList>
    </citation>
    <scope>NUCLEOTIDE SEQUENCE [LARGE SCALE GENOMIC DNA]</scope>
    <source>
        <strain evidence="3">DSM 17933</strain>
    </source>
</reference>
<dbReference type="InterPro" id="IPR005625">
    <property type="entry name" value="PepSY-ass_TM"/>
</dbReference>
<accession>A0A1G7UWN3</accession>
<keyword evidence="1" id="KW-1133">Transmembrane helix</keyword>
<keyword evidence="1" id="KW-0472">Membrane</keyword>
<proteinExistence type="predicted"/>
<gene>
    <name evidence="2" type="ORF">SAMN05421827_107151</name>
</gene>
<dbReference type="Pfam" id="PF03929">
    <property type="entry name" value="PepSY_TM"/>
    <property type="match status" value="1"/>
</dbReference>
<evidence type="ECO:0000313" key="2">
    <source>
        <dbReference type="EMBL" id="SDG51874.1"/>
    </source>
</evidence>
<dbReference type="PANTHER" id="PTHR34219">
    <property type="entry name" value="IRON-REGULATED INNER MEMBRANE PROTEIN-RELATED"/>
    <property type="match status" value="1"/>
</dbReference>
<feature type="transmembrane region" description="Helical" evidence="1">
    <location>
        <begin position="12"/>
        <end position="38"/>
    </location>
</feature>
<feature type="transmembrane region" description="Helical" evidence="1">
    <location>
        <begin position="338"/>
        <end position="359"/>
    </location>
</feature>
<dbReference type="STRING" id="405671.SAMN05421827_107151"/>
<evidence type="ECO:0000256" key="1">
    <source>
        <dbReference type="SAM" id="Phobius"/>
    </source>
</evidence>
<dbReference type="OrthoDB" id="111691at2"/>
<name>A0A1G7UWN3_9SPHI</name>
<dbReference type="RefSeq" id="WP_143009065.1">
    <property type="nucleotide sequence ID" value="NZ_FNCH01000007.1"/>
</dbReference>